<gene>
    <name evidence="2" type="ORF">LEP1GSC103_0661</name>
</gene>
<organism evidence="2 3">
    <name type="scientific">Leptospira borgpetersenii serovar Javanica str. UI 09931</name>
    <dbReference type="NCBI Taxonomy" id="1049767"/>
    <lineage>
        <taxon>Bacteria</taxon>
        <taxon>Pseudomonadati</taxon>
        <taxon>Spirochaetota</taxon>
        <taxon>Spirochaetia</taxon>
        <taxon>Leptospirales</taxon>
        <taxon>Leptospiraceae</taxon>
        <taxon>Leptospira</taxon>
    </lineage>
</organism>
<dbReference type="Pfam" id="PF09979">
    <property type="entry name" value="DUF2213"/>
    <property type="match status" value="1"/>
</dbReference>
<name>A0AAV3J933_LEPBO</name>
<comment type="caution">
    <text evidence="2">The sequence shown here is derived from an EMBL/GenBank/DDBJ whole genome shotgun (WGS) entry which is preliminary data.</text>
</comment>
<proteinExistence type="predicted"/>
<evidence type="ECO:0000313" key="2">
    <source>
        <dbReference type="EMBL" id="EPG56154.1"/>
    </source>
</evidence>
<protein>
    <submittedName>
        <fullName evidence="2">PF09979 domain protein</fullName>
    </submittedName>
</protein>
<feature type="region of interest" description="Disordered" evidence="1">
    <location>
        <begin position="57"/>
        <end position="80"/>
    </location>
</feature>
<reference evidence="2 3" key="1">
    <citation type="submission" date="2013-04" db="EMBL/GenBank/DDBJ databases">
        <authorList>
            <person name="Harkins D.M."/>
            <person name="Durkin A.S."/>
            <person name="Brinkac L.M."/>
            <person name="Haft D.H."/>
            <person name="Selengut J.D."/>
            <person name="Sanka R."/>
            <person name="DePew J."/>
            <person name="Purushe J."/>
            <person name="Chanthongthip A."/>
            <person name="Lattana O."/>
            <person name="Phetsouvanh R."/>
            <person name="Newton P.N."/>
            <person name="Vinetz J.M."/>
            <person name="Sutton G.G."/>
            <person name="Nierman W.C."/>
            <person name="Fouts D.E."/>
        </authorList>
    </citation>
    <scope>NUCLEOTIDE SEQUENCE [LARGE SCALE GENOMIC DNA]</scope>
    <source>
        <strain evidence="2 3">UI 09931</strain>
    </source>
</reference>
<dbReference type="InterPro" id="IPR016913">
    <property type="entry name" value="UCP029215"/>
</dbReference>
<evidence type="ECO:0000256" key="1">
    <source>
        <dbReference type="SAM" id="MobiDB-lite"/>
    </source>
</evidence>
<accession>A0AAV3J933</accession>
<dbReference type="EMBL" id="AHNP02000014">
    <property type="protein sequence ID" value="EPG56154.1"/>
    <property type="molecule type" value="Genomic_DNA"/>
</dbReference>
<feature type="region of interest" description="Disordered" evidence="1">
    <location>
        <begin position="98"/>
        <end position="119"/>
    </location>
</feature>
<dbReference type="AlphaFoldDB" id="A0AAV3J933"/>
<dbReference type="Proteomes" id="UP000014570">
    <property type="component" value="Unassembled WGS sequence"/>
</dbReference>
<evidence type="ECO:0000313" key="3">
    <source>
        <dbReference type="Proteomes" id="UP000014570"/>
    </source>
</evidence>
<sequence length="256" mass="28385">MDFERDETPGVFEGERYDVVQRDISTNHLSHVPHGRAGEEVTIHLDSADDIGIQLDEETMSKLGKKTTTQDEDPTALSEEQLSKGILKVLGSLFSKFMGGSENAEPAADDKKNSELQSQIDALKKENEDLKTKGATNVQKPDPNAQEQDAALEEQIQNAANERLQLIETGKAVIPEFKADGLSNREIRLKVIEKVLPNKKVAKDEKDEIVNAVFDAAVEVAGDKFFVSKPDATSVRIDEADIEKLRVSRLDMREVK</sequence>